<protein>
    <submittedName>
        <fullName evidence="7">DNA helicase-2/ATP-dependent DNA helicase PcrA</fullName>
        <ecNumber evidence="7">3.6.4.12</ecNumber>
    </submittedName>
</protein>
<keyword evidence="3 5" id="KW-0347">Helicase</keyword>
<dbReference type="InterPro" id="IPR027417">
    <property type="entry name" value="P-loop_NTPase"/>
</dbReference>
<keyword evidence="8" id="KW-1185">Reference proteome</keyword>
<gene>
    <name evidence="7" type="ORF">H4W26_001927</name>
</gene>
<keyword evidence="2 5" id="KW-0378">Hydrolase</keyword>
<dbReference type="PANTHER" id="PTHR11070">
    <property type="entry name" value="UVRD / RECB / PCRA DNA HELICASE FAMILY MEMBER"/>
    <property type="match status" value="1"/>
</dbReference>
<evidence type="ECO:0000256" key="1">
    <source>
        <dbReference type="ARBA" id="ARBA00022741"/>
    </source>
</evidence>
<keyword evidence="4 5" id="KW-0067">ATP-binding</keyword>
<dbReference type="EC" id="3.6.4.12" evidence="7"/>
<name>A0ABR9J8H4_9MICC</name>
<dbReference type="InterPro" id="IPR000212">
    <property type="entry name" value="DNA_helicase_UvrD/REP"/>
</dbReference>
<evidence type="ECO:0000256" key="4">
    <source>
        <dbReference type="ARBA" id="ARBA00022840"/>
    </source>
</evidence>
<dbReference type="SUPFAM" id="SSF52540">
    <property type="entry name" value="P-loop containing nucleoside triphosphate hydrolases"/>
    <property type="match status" value="1"/>
</dbReference>
<feature type="domain" description="UvrD-like helicase ATP-binding" evidence="6">
    <location>
        <begin position="10"/>
        <end position="280"/>
    </location>
</feature>
<dbReference type="GO" id="GO:0003678">
    <property type="term" value="F:DNA helicase activity"/>
    <property type="evidence" value="ECO:0007669"/>
    <property type="project" value="UniProtKB-EC"/>
</dbReference>
<evidence type="ECO:0000313" key="8">
    <source>
        <dbReference type="Proteomes" id="UP000636579"/>
    </source>
</evidence>
<organism evidence="7 8">
    <name type="scientific">Nesterenkonia halotolerans</name>
    <dbReference type="NCBI Taxonomy" id="225325"/>
    <lineage>
        <taxon>Bacteria</taxon>
        <taxon>Bacillati</taxon>
        <taxon>Actinomycetota</taxon>
        <taxon>Actinomycetes</taxon>
        <taxon>Micrococcales</taxon>
        <taxon>Micrococcaceae</taxon>
        <taxon>Nesterenkonia</taxon>
    </lineage>
</organism>
<dbReference type="PANTHER" id="PTHR11070:SF2">
    <property type="entry name" value="ATP-DEPENDENT DNA HELICASE SRS2"/>
    <property type="match status" value="1"/>
</dbReference>
<evidence type="ECO:0000256" key="3">
    <source>
        <dbReference type="ARBA" id="ARBA00022806"/>
    </source>
</evidence>
<dbReference type="RefSeq" id="WP_192591828.1">
    <property type="nucleotide sequence ID" value="NZ_JADBEE010000001.1"/>
</dbReference>
<dbReference type="Proteomes" id="UP000636579">
    <property type="component" value="Unassembled WGS sequence"/>
</dbReference>
<reference evidence="7 8" key="1">
    <citation type="submission" date="2020-10" db="EMBL/GenBank/DDBJ databases">
        <title>Sequencing the genomes of 1000 actinobacteria strains.</title>
        <authorList>
            <person name="Klenk H.-P."/>
        </authorList>
    </citation>
    <scope>NUCLEOTIDE SEQUENCE [LARGE SCALE GENOMIC DNA]</scope>
    <source>
        <strain evidence="7 8">DSM 15474</strain>
    </source>
</reference>
<evidence type="ECO:0000256" key="5">
    <source>
        <dbReference type="PROSITE-ProRule" id="PRU00560"/>
    </source>
</evidence>
<evidence type="ECO:0000313" key="7">
    <source>
        <dbReference type="EMBL" id="MBE1515172.1"/>
    </source>
</evidence>
<evidence type="ECO:0000259" key="6">
    <source>
        <dbReference type="PROSITE" id="PS51198"/>
    </source>
</evidence>
<proteinExistence type="predicted"/>
<dbReference type="Gene3D" id="3.40.50.300">
    <property type="entry name" value="P-loop containing nucleotide triphosphate hydrolases"/>
    <property type="match status" value="2"/>
</dbReference>
<sequence>MLRDPSVDDRVDDEIAHCLQRETPRSFFLYAGAGSGKTRSLVLALKRAQETRGHDLTLRGQQIAVITFTNAAADEISSRLDFDPLVSVTTIHAFAWKLVRDYQDDIRSWLAAELDASIEQLESTKSREGSKKETDRVYRLQKNRNLAATIHDIRKFTYSPSGGNHDREALNHSQVIKLAADLLTSKPLLANILVTKHPILFIDESQDTNKNLLDAFLHVASESEGQFVLGLFGDTMQRIYNDGKVDIAGSIPGTWATPVKVMNHRSPRRIVELSNRVRADADDHSQTAREDRGEGTVRLFIASVDSDTDVVEKAAAATMSTITGDADWTVPAGDDSEAGENPAVKRLILEHSMAAQRFHFADLFSALKSLPRDQTSVLDGSVPELQVFLQQVEPLVQAHQRGDQFTVARIVRENSPLMAHKILEAASPTPGALRTVLEECQEAVDQLINLWSGAEVPTIGQVASVLDGLGLFTLATSIKTTLMIDKLEDEESPAGEIDAWQRCLAASFDEVSRYGRYFSGMTPFATHQGVKGLEFPRVMVVLSDEEAGGFLFSYEKLLGAKELTASDVKNVATGKDSSVDRTRRLMYVTCSRASEALAVVAYTSKPEAVRAFAIENNWFSEDEIVLL</sequence>
<evidence type="ECO:0000256" key="2">
    <source>
        <dbReference type="ARBA" id="ARBA00022801"/>
    </source>
</evidence>
<dbReference type="GO" id="GO:0016787">
    <property type="term" value="F:hydrolase activity"/>
    <property type="evidence" value="ECO:0007669"/>
    <property type="project" value="UniProtKB-KW"/>
</dbReference>
<keyword evidence="1 5" id="KW-0547">Nucleotide-binding</keyword>
<dbReference type="PROSITE" id="PS51198">
    <property type="entry name" value="UVRD_HELICASE_ATP_BIND"/>
    <property type="match status" value="1"/>
</dbReference>
<dbReference type="Pfam" id="PF00580">
    <property type="entry name" value="UvrD-helicase"/>
    <property type="match status" value="1"/>
</dbReference>
<dbReference type="EMBL" id="JADBEE010000001">
    <property type="protein sequence ID" value="MBE1515172.1"/>
    <property type="molecule type" value="Genomic_DNA"/>
</dbReference>
<dbReference type="InterPro" id="IPR014016">
    <property type="entry name" value="UvrD-like_ATP-bd"/>
</dbReference>
<accession>A0ABR9J8H4</accession>
<feature type="binding site" evidence="5">
    <location>
        <begin position="31"/>
        <end position="38"/>
    </location>
    <ligand>
        <name>ATP</name>
        <dbReference type="ChEBI" id="CHEBI:30616"/>
    </ligand>
</feature>
<comment type="caution">
    <text evidence="7">The sequence shown here is derived from an EMBL/GenBank/DDBJ whole genome shotgun (WGS) entry which is preliminary data.</text>
</comment>